<dbReference type="EMBL" id="MSCN01000001">
    <property type="protein sequence ID" value="PQJ80883.1"/>
    <property type="molecule type" value="Genomic_DNA"/>
</dbReference>
<evidence type="ECO:0000259" key="3">
    <source>
        <dbReference type="Pfam" id="PF03968"/>
    </source>
</evidence>
<dbReference type="OrthoDB" id="9805931at2"/>
<keyword evidence="6" id="KW-1185">Reference proteome</keyword>
<dbReference type="InterPro" id="IPR005653">
    <property type="entry name" value="OstA-like_N"/>
</dbReference>
<dbReference type="Pfam" id="PF13100">
    <property type="entry name" value="OstA_2"/>
    <property type="match status" value="1"/>
</dbReference>
<evidence type="ECO:0000313" key="6">
    <source>
        <dbReference type="Proteomes" id="UP000238882"/>
    </source>
</evidence>
<dbReference type="GO" id="GO:0030288">
    <property type="term" value="C:outer membrane-bounded periplasmic space"/>
    <property type="evidence" value="ECO:0007669"/>
    <property type="project" value="TreeGrafter"/>
</dbReference>
<protein>
    <recommendedName>
        <fullName evidence="3 4">Organic solvent tolerance-like N-terminal domain-containing protein</fullName>
    </recommendedName>
</protein>
<feature type="domain" description="Organic solvent tolerance-like N-terminal" evidence="3">
    <location>
        <begin position="268"/>
        <end position="344"/>
    </location>
</feature>
<dbReference type="Proteomes" id="UP000238882">
    <property type="component" value="Unassembled WGS sequence"/>
</dbReference>
<proteinExistence type="predicted"/>
<feature type="compositionally biased region" description="Basic and acidic residues" evidence="2">
    <location>
        <begin position="469"/>
        <end position="496"/>
    </location>
</feature>
<dbReference type="GO" id="GO:0017089">
    <property type="term" value="F:glycolipid transfer activity"/>
    <property type="evidence" value="ECO:0007669"/>
    <property type="project" value="TreeGrafter"/>
</dbReference>
<accession>A0A2S7WTG5</accession>
<evidence type="ECO:0000313" key="5">
    <source>
        <dbReference type="EMBL" id="PQJ80883.1"/>
    </source>
</evidence>
<reference evidence="5 6" key="1">
    <citation type="submission" date="2016-12" db="EMBL/GenBank/DDBJ databases">
        <title>Trade-off between light-utilization and light-protection in marine flavobacteria.</title>
        <authorList>
            <person name="Kumagai Y."/>
            <person name="Yoshizawa S."/>
            <person name="Kogure K."/>
            <person name="Iwasaki W."/>
        </authorList>
    </citation>
    <scope>NUCLEOTIDE SEQUENCE [LARGE SCALE GENOMIC DNA]</scope>
    <source>
        <strain evidence="5 6">NBRC 108759</strain>
    </source>
</reference>
<dbReference type="PANTHER" id="PTHR36504:SF1">
    <property type="entry name" value="LIPOPOLYSACCHARIDE EXPORT SYSTEM PROTEIN LPTA"/>
    <property type="match status" value="1"/>
</dbReference>
<dbReference type="Pfam" id="PF03968">
    <property type="entry name" value="LptD_N"/>
    <property type="match status" value="1"/>
</dbReference>
<evidence type="ECO:0000256" key="2">
    <source>
        <dbReference type="SAM" id="MobiDB-lite"/>
    </source>
</evidence>
<dbReference type="InterPro" id="IPR052037">
    <property type="entry name" value="LPS_export_LptA"/>
</dbReference>
<dbReference type="AlphaFoldDB" id="A0A2S7WTG5"/>
<comment type="caution">
    <text evidence="5">The sequence shown here is derived from an EMBL/GenBank/DDBJ whole genome shotgun (WGS) entry which is preliminary data.</text>
</comment>
<feature type="region of interest" description="Disordered" evidence="2">
    <location>
        <begin position="469"/>
        <end position="515"/>
    </location>
</feature>
<dbReference type="GO" id="GO:0009279">
    <property type="term" value="C:cell outer membrane"/>
    <property type="evidence" value="ECO:0007669"/>
    <property type="project" value="TreeGrafter"/>
</dbReference>
<evidence type="ECO:0000256" key="1">
    <source>
        <dbReference type="ARBA" id="ARBA00022729"/>
    </source>
</evidence>
<keyword evidence="1" id="KW-0732">Signal</keyword>
<dbReference type="GO" id="GO:0015920">
    <property type="term" value="P:lipopolysaccharide transport"/>
    <property type="evidence" value="ECO:0007669"/>
    <property type="project" value="TreeGrafter"/>
</dbReference>
<dbReference type="PANTHER" id="PTHR36504">
    <property type="entry name" value="LIPOPOLYSACCHARIDE EXPORT SYSTEM PROTEIN LPTA"/>
    <property type="match status" value="1"/>
</dbReference>
<feature type="domain" description="Organic solvent tolerance-like N-terminal" evidence="4">
    <location>
        <begin position="9"/>
        <end position="153"/>
    </location>
</feature>
<gene>
    <name evidence="5" type="ORF">BTO18_03235</name>
</gene>
<evidence type="ECO:0000259" key="4">
    <source>
        <dbReference type="Pfam" id="PF13100"/>
    </source>
</evidence>
<name>A0A2S7WTG5_9FLAO</name>
<dbReference type="Gene3D" id="2.60.450.10">
    <property type="entry name" value="Lipopolysaccharide (LPS) transport protein A like domain"/>
    <property type="match status" value="3"/>
</dbReference>
<organism evidence="5 6">
    <name type="scientific">Polaribacter porphyrae</name>
    <dbReference type="NCBI Taxonomy" id="1137780"/>
    <lineage>
        <taxon>Bacteria</taxon>
        <taxon>Pseudomonadati</taxon>
        <taxon>Bacteroidota</taxon>
        <taxon>Flavobacteriia</taxon>
        <taxon>Flavobacteriales</taxon>
        <taxon>Flavobacteriaceae</taxon>
    </lineage>
</organism>
<sequence length="515" mass="59357">MVYTSEYQYTDEEKYPGATILIGDVKMKHQGIDLKSQQALYYRKENFFKAIGKVFIKQGDTITQTSDYADYDVNAKQALSWGNVVLTDPTMTLTTDTLQFDRINQKLYYQSYGTIKDVKNTLKSKKGNYYLETKKFTATNRVTVVNPENNLESNHLDYYTNSGLAYLYGPSTITNTQNKNKLYTEKGFYNTKTDISHFTKNAKLYLKERTVEGDSLYYDKKRGFASATNNIQVVDTVQNFVTKGNYAELFELKDSLFIIKRAVAISIIDKDSMFIHGDTLLVTGKPKKRIVRTYHNVKIFKSDLQGKCDSIHTNQTTGYTKMYRNPVIWSDQNQITGDSIYLQSNIETEKLDSLKVFNNAFIISKDSISKKDFNQIKGRNMYGKFFKNKLKTLLVKGNAESVYFNRNEETQVLETITKEISSNIEFSLKDGQIESIKYLNQSDGVTYPPSQLPEEVKKLKGFIWREDEQPKSKEDIFSKDSSDKKIPKDKNKDKKLPAIIDKKKKKRPPIGMNNK</sequence>